<feature type="region of interest" description="Disordered" evidence="1">
    <location>
        <begin position="419"/>
        <end position="469"/>
    </location>
</feature>
<dbReference type="STRING" id="46731.A0A3M6U639"/>
<feature type="compositionally biased region" description="Basic and acidic residues" evidence="1">
    <location>
        <begin position="425"/>
        <end position="445"/>
    </location>
</feature>
<keyword evidence="3" id="KW-1185">Reference proteome</keyword>
<evidence type="ECO:0000256" key="1">
    <source>
        <dbReference type="SAM" id="MobiDB-lite"/>
    </source>
</evidence>
<dbReference type="Pfam" id="PF03999">
    <property type="entry name" value="MAP65_ASE1"/>
    <property type="match status" value="1"/>
</dbReference>
<gene>
    <name evidence="2" type="ORF">pdam_00008320</name>
</gene>
<sequence length="1009" mass="113949">MSKKDRLYQLERPPFSSREFHTKFTNLVGPLSLFEPEDGVDIGNENPEVERPLTPIEDAVKWPPSSFSALAKLVHPRLTPKEGIAGLSVSDQHKLIGILMNELNSIWQDVQRGPPDPFLTGQQNRELQRRVTIEIVVVVQGLFAKYLDKAQKLHQRGVFSCPANLSRLKTQLALEANKSLNVLSLRRNIAADIKHPIDTSTVSSKFSFGRAQPTPPPKPYRPLATRQGEDRKGKPYLTRVEKQQQWMDRELSDLQRQMPHLQSSLFQNISSQNLPLQEKSISDSVSISEENLSGERNDDATLNSLRQKFSSLPELFSRDAVLEELGVLPEDVKAHVLKRSQSESKLVEEETFDGLEDDKIAEKRSDNANHASRDLVKLLDSSLSSKPSEGVRGEEEYDDLPPLLQVRVTQLLIVHALARHSTRHKERDQKTQKRLKREVESKDNLDDTSSVTSTIGSTEASSVAADPTIQEETITEFTGEEHPQPAVVSLRLPDKSVVRASDVRVSNRVNKASVTLKRYPTVYNDLIGEIDTPTVKWLDKNLFIGEEIKEVYEEITKTIGTDHLLFDQDLYVERTTETVDLTLCTSSSSLCKPRAERVMNNNLAKDIPPPWGNGTADNWRNSPKFGGLGREDILQAKLKKGDDNGHGNKSYNSWLAWWRSTITTDDFLKFLSTQENDYLSLLFHLYDSDHEADDGEDGDEARPDTVQMALLRERERKLAQLRLLKKDYQPGVWNVNSVLLGGLGNEPDVDEEELLANLEESLNIVTPDTSTKQTGGAATSPLSHSVGSAKSVSSMSNSDRQRVVTSSVGVIPQAVSSAGAETASTSEVGSLSPQDRLERLWTLLCMPDTQRLDMAIKYSAEPYSSNLLEALTFWEIATEVILDRESLMTKLEDFERTASDPNRFFSKENNGSSASRIKESKTRDWFNKRLTRIESQIKRSVTDVQRQFGDIVTFQGRPYLEKINLDRTEMFYWLQQERRQHTMDRELVKMREVTLNATDLPPIQAHMIL</sequence>
<dbReference type="Proteomes" id="UP000275408">
    <property type="component" value="Unassembled WGS sequence"/>
</dbReference>
<organism evidence="2 3">
    <name type="scientific">Pocillopora damicornis</name>
    <name type="common">Cauliflower coral</name>
    <name type="synonym">Millepora damicornis</name>
    <dbReference type="NCBI Taxonomy" id="46731"/>
    <lineage>
        <taxon>Eukaryota</taxon>
        <taxon>Metazoa</taxon>
        <taxon>Cnidaria</taxon>
        <taxon>Anthozoa</taxon>
        <taxon>Hexacorallia</taxon>
        <taxon>Scleractinia</taxon>
        <taxon>Astrocoeniina</taxon>
        <taxon>Pocilloporidae</taxon>
        <taxon>Pocillopora</taxon>
    </lineage>
</organism>
<accession>A0A3M6U639</accession>
<feature type="compositionally biased region" description="Polar residues" evidence="1">
    <location>
        <begin position="447"/>
        <end position="461"/>
    </location>
</feature>
<dbReference type="AlphaFoldDB" id="A0A3M6U639"/>
<name>A0A3M6U639_POCDA</name>
<feature type="compositionally biased region" description="Polar residues" evidence="1">
    <location>
        <begin position="767"/>
        <end position="782"/>
    </location>
</feature>
<comment type="caution">
    <text evidence="2">The sequence shown here is derived from an EMBL/GenBank/DDBJ whole genome shotgun (WGS) entry which is preliminary data.</text>
</comment>
<feature type="compositionally biased region" description="Low complexity" evidence="1">
    <location>
        <begin position="783"/>
        <end position="798"/>
    </location>
</feature>
<evidence type="ECO:0000313" key="2">
    <source>
        <dbReference type="EMBL" id="RMX48928.1"/>
    </source>
</evidence>
<dbReference type="OrthoDB" id="67750at2759"/>
<proteinExistence type="predicted"/>
<dbReference type="PANTHER" id="PTHR16078:SF1">
    <property type="entry name" value="COILED-COIL DOMAIN-CONTAINING PROTEIN 87"/>
    <property type="match status" value="1"/>
</dbReference>
<reference evidence="2 3" key="1">
    <citation type="journal article" date="2018" name="Sci. Rep.">
        <title>Comparative analysis of the Pocillopora damicornis genome highlights role of immune system in coral evolution.</title>
        <authorList>
            <person name="Cunning R."/>
            <person name="Bay R.A."/>
            <person name="Gillette P."/>
            <person name="Baker A.C."/>
            <person name="Traylor-Knowles N."/>
        </authorList>
    </citation>
    <scope>NUCLEOTIDE SEQUENCE [LARGE SCALE GENOMIC DNA]</scope>
    <source>
        <strain evidence="2">RSMAS</strain>
        <tissue evidence="2">Whole animal</tissue>
    </source>
</reference>
<dbReference type="InterPro" id="IPR037383">
    <property type="entry name" value="CCDC87"/>
</dbReference>
<evidence type="ECO:0000313" key="3">
    <source>
        <dbReference type="Proteomes" id="UP000275408"/>
    </source>
</evidence>
<dbReference type="Gene3D" id="1.20.58.1520">
    <property type="match status" value="1"/>
</dbReference>
<dbReference type="PANTHER" id="PTHR16078">
    <property type="entry name" value="COILED-COIL DOMAIN-CONTAINING PROTEIN 87"/>
    <property type="match status" value="1"/>
</dbReference>
<protein>
    <recommendedName>
        <fullName evidence="4">Coiled-coil domain-containing protein 87</fullName>
    </recommendedName>
</protein>
<feature type="region of interest" description="Disordered" evidence="1">
    <location>
        <begin position="204"/>
        <end position="233"/>
    </location>
</feature>
<evidence type="ECO:0008006" key="4">
    <source>
        <dbReference type="Google" id="ProtNLM"/>
    </source>
</evidence>
<feature type="region of interest" description="Disordered" evidence="1">
    <location>
        <begin position="767"/>
        <end position="798"/>
    </location>
</feature>
<dbReference type="EMBL" id="RCHS01002222">
    <property type="protein sequence ID" value="RMX48928.1"/>
    <property type="molecule type" value="Genomic_DNA"/>
</dbReference>